<protein>
    <submittedName>
        <fullName evidence="4">Cytoplasmic membrane protein</fullName>
    </submittedName>
</protein>
<organism evidence="4 5">
    <name type="scientific">Microscilla marina ATCC 23134</name>
    <dbReference type="NCBI Taxonomy" id="313606"/>
    <lineage>
        <taxon>Bacteria</taxon>
        <taxon>Pseudomonadati</taxon>
        <taxon>Bacteroidota</taxon>
        <taxon>Cytophagia</taxon>
        <taxon>Cytophagales</taxon>
        <taxon>Microscillaceae</taxon>
        <taxon>Microscilla</taxon>
    </lineage>
</organism>
<dbReference type="InterPro" id="IPR050216">
    <property type="entry name" value="LRR_domain-containing"/>
</dbReference>
<evidence type="ECO:0000259" key="3">
    <source>
        <dbReference type="Pfam" id="PF23598"/>
    </source>
</evidence>
<dbReference type="RefSeq" id="WP_002695346.1">
    <property type="nucleotide sequence ID" value="NZ_AAWS01000007.1"/>
</dbReference>
<dbReference type="OrthoDB" id="901479at2"/>
<evidence type="ECO:0000256" key="2">
    <source>
        <dbReference type="ARBA" id="ARBA00022737"/>
    </source>
</evidence>
<keyword evidence="2" id="KW-0677">Repeat</keyword>
<comment type="caution">
    <text evidence="4">The sequence shown here is derived from an EMBL/GenBank/DDBJ whole genome shotgun (WGS) entry which is preliminary data.</text>
</comment>
<proteinExistence type="predicted"/>
<accession>A1ZHA2</accession>
<dbReference type="eggNOG" id="COG4886">
    <property type="taxonomic scope" value="Bacteria"/>
</dbReference>
<evidence type="ECO:0000313" key="4">
    <source>
        <dbReference type="EMBL" id="EAY30371.1"/>
    </source>
</evidence>
<keyword evidence="5" id="KW-1185">Reference proteome</keyword>
<dbReference type="Gene3D" id="3.80.10.10">
    <property type="entry name" value="Ribonuclease Inhibitor"/>
    <property type="match status" value="1"/>
</dbReference>
<keyword evidence="1" id="KW-0433">Leucine-rich repeat</keyword>
<dbReference type="InterPro" id="IPR001611">
    <property type="entry name" value="Leu-rich_rpt"/>
</dbReference>
<dbReference type="SUPFAM" id="SSF52058">
    <property type="entry name" value="L domain-like"/>
    <property type="match status" value="1"/>
</dbReference>
<dbReference type="PANTHER" id="PTHR48051:SF46">
    <property type="entry name" value="LEUCINE RICH REPEAT-CONTAINING DOMAIN PROTEIN"/>
    <property type="match status" value="1"/>
</dbReference>
<dbReference type="SMART" id="SM00369">
    <property type="entry name" value="LRR_TYP"/>
    <property type="match status" value="3"/>
</dbReference>
<reference evidence="4 5" key="1">
    <citation type="submission" date="2007-01" db="EMBL/GenBank/DDBJ databases">
        <authorList>
            <person name="Haygood M."/>
            <person name="Podell S."/>
            <person name="Anderson C."/>
            <person name="Hopkinson B."/>
            <person name="Roe K."/>
            <person name="Barbeau K."/>
            <person name="Gaasterland T."/>
            <person name="Ferriera S."/>
            <person name="Johnson J."/>
            <person name="Kravitz S."/>
            <person name="Beeson K."/>
            <person name="Sutton G."/>
            <person name="Rogers Y.-H."/>
            <person name="Friedman R."/>
            <person name="Frazier M."/>
            <person name="Venter J.C."/>
        </authorList>
    </citation>
    <scope>NUCLEOTIDE SEQUENCE [LARGE SCALE GENOMIC DNA]</scope>
    <source>
        <strain evidence="4 5">ATCC 23134</strain>
    </source>
</reference>
<feature type="domain" description="Disease resistance R13L4/SHOC-2-like LRR" evidence="3">
    <location>
        <begin position="162"/>
        <end position="248"/>
    </location>
</feature>
<dbReference type="Pfam" id="PF23598">
    <property type="entry name" value="LRR_14"/>
    <property type="match status" value="1"/>
</dbReference>
<evidence type="ECO:0000313" key="5">
    <source>
        <dbReference type="Proteomes" id="UP000004095"/>
    </source>
</evidence>
<dbReference type="PROSITE" id="PS51450">
    <property type="entry name" value="LRR"/>
    <property type="match status" value="1"/>
</dbReference>
<dbReference type="Proteomes" id="UP000004095">
    <property type="component" value="Unassembled WGS sequence"/>
</dbReference>
<dbReference type="PANTHER" id="PTHR48051">
    <property type="match status" value="1"/>
</dbReference>
<dbReference type="EMBL" id="AAWS01000007">
    <property type="protein sequence ID" value="EAY30371.1"/>
    <property type="molecule type" value="Genomic_DNA"/>
</dbReference>
<name>A1ZHA2_MICM2</name>
<dbReference type="AlphaFoldDB" id="A1ZHA2"/>
<dbReference type="GO" id="GO:0005737">
    <property type="term" value="C:cytoplasm"/>
    <property type="evidence" value="ECO:0007669"/>
    <property type="project" value="TreeGrafter"/>
</dbReference>
<gene>
    <name evidence="4" type="ORF">M23134_08200</name>
</gene>
<dbReference type="InterPro" id="IPR032675">
    <property type="entry name" value="LRR_dom_sf"/>
</dbReference>
<evidence type="ECO:0000256" key="1">
    <source>
        <dbReference type="ARBA" id="ARBA00022614"/>
    </source>
</evidence>
<sequence>MGIFNRKSRVEKISLVLDRDSSTYDDYEEKTNKRWQKDLDKVFKGMKKNGTPDELKEFLAYRYPLHCWQYDLIDMKEIIKNTQEMAIDLPEVGYIPPEIGQFTNLNTLILYGRVTNIAEELQKLSKLHTLSIVYDGDFPEVITRLKNLEELILTQGKINNISKNISLLKKLRIFQFNVTRYEKFPQEITKLNNLETLGLMDNKIEEIPASIESLRNLEKLILANNPLQKISPKITGLKKLKALDIRHTNLTEETKIQLPKWLPHTEITF</sequence>
<dbReference type="InterPro" id="IPR055414">
    <property type="entry name" value="LRR_R13L4/SHOC2-like"/>
</dbReference>
<dbReference type="InterPro" id="IPR003591">
    <property type="entry name" value="Leu-rich_rpt_typical-subtyp"/>
</dbReference>